<dbReference type="InterPro" id="IPR007214">
    <property type="entry name" value="YbaK/aa-tRNA-synth-assoc-dom"/>
</dbReference>
<keyword evidence="2 4" id="KW-0648">Protein biosynthesis</keyword>
<evidence type="ECO:0000313" key="8">
    <source>
        <dbReference type="Proteomes" id="UP001575652"/>
    </source>
</evidence>
<dbReference type="InterPro" id="IPR004369">
    <property type="entry name" value="Prolyl-tRNA_editing_YbaK/EbsC"/>
</dbReference>
<dbReference type="Pfam" id="PF04073">
    <property type="entry name" value="tRNA_edit"/>
    <property type="match status" value="1"/>
</dbReference>
<dbReference type="NCBIfam" id="TIGR00011">
    <property type="entry name" value="YbaK_EbsC"/>
    <property type="match status" value="1"/>
</dbReference>
<evidence type="ECO:0000256" key="5">
    <source>
        <dbReference type="SAM" id="MobiDB-lite"/>
    </source>
</evidence>
<comment type="similarity">
    <text evidence="1 4">Belongs to the prolyl-tRNA editing family. YbaK/EbsC subfamily.</text>
</comment>
<feature type="compositionally biased region" description="Gly residues" evidence="5">
    <location>
        <begin position="1"/>
        <end position="13"/>
    </location>
</feature>
<dbReference type="SUPFAM" id="SSF55826">
    <property type="entry name" value="YbaK/ProRS associated domain"/>
    <property type="match status" value="1"/>
</dbReference>
<dbReference type="Gene3D" id="3.90.960.10">
    <property type="entry name" value="YbaK/aminoacyl-tRNA synthetase-associated domain"/>
    <property type="match status" value="1"/>
</dbReference>
<dbReference type="InterPro" id="IPR036754">
    <property type="entry name" value="YbaK/aa-tRNA-synt-asso_dom_sf"/>
</dbReference>
<comment type="caution">
    <text evidence="7">The sequence shown here is derived from an EMBL/GenBank/DDBJ whole genome shotgun (WGS) entry which is preliminary data.</text>
</comment>
<keyword evidence="3 4" id="KW-0456">Lyase</keyword>
<keyword evidence="8" id="KW-1185">Reference proteome</keyword>
<sequence length="179" mass="17688">MARRTGAGGGEAGGRPAAGATPATAALDAAGVPYALHRYPHDPAAASFGLEAAEALGVDPARVFKTLLVSTGGGLAVGLVPVARSLGLKAMAAALGVKKVEMADPAAAERRTGYVVGGISPLGQRHRSPSVIDASARDHGTVFVSGGRRGLEIELAPDALAQTVGASFADLATGGGRRS</sequence>
<evidence type="ECO:0000256" key="4">
    <source>
        <dbReference type="PIRNR" id="PIRNR006181"/>
    </source>
</evidence>
<dbReference type="CDD" id="cd00002">
    <property type="entry name" value="YbaK_deacylase"/>
    <property type="match status" value="1"/>
</dbReference>
<feature type="region of interest" description="Disordered" evidence="5">
    <location>
        <begin position="1"/>
        <end position="20"/>
    </location>
</feature>
<evidence type="ECO:0000256" key="3">
    <source>
        <dbReference type="ARBA" id="ARBA00023239"/>
    </source>
</evidence>
<evidence type="ECO:0000256" key="2">
    <source>
        <dbReference type="ARBA" id="ARBA00022917"/>
    </source>
</evidence>
<protein>
    <recommendedName>
        <fullName evidence="4">Cys-tRNA(Pro)/Cys-tRNA(Cys) deacylase</fullName>
        <ecNumber evidence="4">4.2.-.-</ecNumber>
    </recommendedName>
</protein>
<dbReference type="EC" id="4.2.-.-" evidence="4"/>
<dbReference type="PANTHER" id="PTHR30411:SF0">
    <property type="entry name" value="CYS-TRNA(PRO)_CYS-TRNA(CYS) DEACYLASE YBAK"/>
    <property type="match status" value="1"/>
</dbReference>
<dbReference type="Proteomes" id="UP001575652">
    <property type="component" value="Unassembled WGS sequence"/>
</dbReference>
<dbReference type="EMBL" id="JBHDLJ010000011">
    <property type="protein sequence ID" value="MFB0835505.1"/>
    <property type="molecule type" value="Genomic_DNA"/>
</dbReference>
<dbReference type="PANTHER" id="PTHR30411">
    <property type="entry name" value="CYTOPLASMIC PROTEIN"/>
    <property type="match status" value="1"/>
</dbReference>
<evidence type="ECO:0000259" key="6">
    <source>
        <dbReference type="Pfam" id="PF04073"/>
    </source>
</evidence>
<reference evidence="7 8" key="1">
    <citation type="submission" date="2024-09" db="EMBL/GenBank/DDBJ databases">
        <authorList>
            <person name="Salinas-Garcia M.A."/>
            <person name="Prieme A."/>
        </authorList>
    </citation>
    <scope>NUCLEOTIDE SEQUENCE [LARGE SCALE GENOMIC DNA]</scope>
    <source>
        <strain evidence="7 8">DSM 21081</strain>
    </source>
</reference>
<name>A0ABV4UPC0_9MICC</name>
<feature type="domain" description="YbaK/aminoacyl-tRNA synthetase-associated" evidence="6">
    <location>
        <begin position="51"/>
        <end position="161"/>
    </location>
</feature>
<dbReference type="RefSeq" id="WP_373972678.1">
    <property type="nucleotide sequence ID" value="NZ_JBHDLJ010000011.1"/>
</dbReference>
<organism evidence="7 8">
    <name type="scientific">Arthrobacter halodurans</name>
    <dbReference type="NCBI Taxonomy" id="516699"/>
    <lineage>
        <taxon>Bacteria</taxon>
        <taxon>Bacillati</taxon>
        <taxon>Actinomycetota</taxon>
        <taxon>Actinomycetes</taxon>
        <taxon>Micrococcales</taxon>
        <taxon>Micrococcaceae</taxon>
        <taxon>Arthrobacter</taxon>
    </lineage>
</organism>
<evidence type="ECO:0000313" key="7">
    <source>
        <dbReference type="EMBL" id="MFB0835505.1"/>
    </source>
</evidence>
<gene>
    <name evidence="7" type="primary">ybaK</name>
    <name evidence="7" type="ORF">ACETWP_12980</name>
</gene>
<accession>A0ABV4UPC0</accession>
<evidence type="ECO:0000256" key="1">
    <source>
        <dbReference type="ARBA" id="ARBA00009798"/>
    </source>
</evidence>
<dbReference type="PIRSF" id="PIRSF006181">
    <property type="entry name" value="EbsC_YbaK"/>
    <property type="match status" value="1"/>
</dbReference>
<proteinExistence type="inferred from homology"/>